<dbReference type="GO" id="GO:0004519">
    <property type="term" value="F:endonuclease activity"/>
    <property type="evidence" value="ECO:0007669"/>
    <property type="project" value="UniProtKB-KW"/>
</dbReference>
<proteinExistence type="predicted"/>
<dbReference type="Proteomes" id="UP000308639">
    <property type="component" value="Segment"/>
</dbReference>
<keyword evidence="2" id="KW-0378">Hydrolase</keyword>
<protein>
    <submittedName>
        <fullName evidence="2">HNH endonuclease</fullName>
    </submittedName>
</protein>
<sequence length="150" mass="16086">MGASDPSAETRRLILLRDVGRCVWCGRPWGDLLNLHHRLLRSHGTDNSPANLIAVCGSGTTGCHGAIHAHPDKARQRGHIVPSWSSPATVPVLTWRGLLLLDDEGGASKHVPAGEAPTPPGGDFTAWPGLPDLGPRDRPSDRLSRWEPPV</sequence>
<reference evidence="2 3" key="1">
    <citation type="submission" date="2019-05" db="EMBL/GenBank/DDBJ databases">
        <authorList>
            <person name="Kistemaker R.M."/>
            <person name="Teasley A."/>
            <person name="Collins F.P."/>
            <person name="Cook L.J."/>
            <person name="Dishman K.E."/>
            <person name="Glover S.Z."/>
            <person name="Goodman I.J."/>
            <person name="Josey A.G."/>
            <person name="Pickens K.T."/>
            <person name="Moliis A.N."/>
            <person name="Ray T.E."/>
            <person name="Roseboro Y.S."/>
            <person name="Swarts R.A."/>
            <person name="Whitcomb A.M."/>
            <person name="Leonard J.E."/>
            <person name="Collins D.P."/>
            <person name="Washington J.M."/>
            <person name="Garlena R.A."/>
            <person name="Russell D.A."/>
            <person name="Pope W.H."/>
            <person name="Jacobs-Sera D."/>
            <person name="Hatfull G.F."/>
        </authorList>
    </citation>
    <scope>NUCLEOTIDE SEQUENCE [LARGE SCALE GENOMIC DNA]</scope>
</reference>
<organism evidence="2 3">
    <name type="scientific">Microbacterium phage Piperis</name>
    <dbReference type="NCBI Taxonomy" id="2584496"/>
    <lineage>
        <taxon>Viruses</taxon>
        <taxon>Duplodnaviria</taxon>
        <taxon>Heunggongvirae</taxon>
        <taxon>Uroviricota</taxon>
        <taxon>Caudoviricetes</taxon>
        <taxon>Hodgkinviridae</taxon>
        <taxon>Quhwahvirus</taxon>
        <taxon>Quhwahvirus pulchra</taxon>
        <taxon>Quhwahvirus kaihaidragon</taxon>
    </lineage>
</organism>
<evidence type="ECO:0000313" key="2">
    <source>
        <dbReference type="EMBL" id="QCW22612.1"/>
    </source>
</evidence>
<dbReference type="EMBL" id="MK875798">
    <property type="protein sequence ID" value="QCW22612.1"/>
    <property type="molecule type" value="Genomic_DNA"/>
</dbReference>
<evidence type="ECO:0000313" key="3">
    <source>
        <dbReference type="Proteomes" id="UP000308639"/>
    </source>
</evidence>
<feature type="region of interest" description="Disordered" evidence="1">
    <location>
        <begin position="106"/>
        <end position="150"/>
    </location>
</feature>
<keyword evidence="2" id="KW-0255">Endonuclease</keyword>
<gene>
    <name evidence="2" type="primary">54</name>
    <name evidence="2" type="ORF">SEA_PIPERIS_54</name>
</gene>
<name>A0A4Y5P003_9CAUD</name>
<feature type="compositionally biased region" description="Basic and acidic residues" evidence="1">
    <location>
        <begin position="134"/>
        <end position="150"/>
    </location>
</feature>
<keyword evidence="2" id="KW-0540">Nuclease</keyword>
<evidence type="ECO:0000256" key="1">
    <source>
        <dbReference type="SAM" id="MobiDB-lite"/>
    </source>
</evidence>
<dbReference type="Gene3D" id="1.10.30.50">
    <property type="match status" value="1"/>
</dbReference>
<accession>A0A4Y5P003</accession>